<sequence length="108" mass="12504">MDIQWYLKQIHEQYLKALDAVSEERFDELFYAIQRRSELMQNLKLVCGSVSESDIQVLVDDTHTMITAIKQRLRETQAGIDACRRTSEVSRAYARFMRPSSDFGVASP</sequence>
<evidence type="ECO:0000313" key="2">
    <source>
        <dbReference type="Proteomes" id="UP001164761"/>
    </source>
</evidence>
<organism evidence="1 2">
    <name type="scientific">Alicyclobacillus fastidiosus</name>
    <dbReference type="NCBI Taxonomy" id="392011"/>
    <lineage>
        <taxon>Bacteria</taxon>
        <taxon>Bacillati</taxon>
        <taxon>Bacillota</taxon>
        <taxon>Bacilli</taxon>
        <taxon>Bacillales</taxon>
        <taxon>Alicyclobacillaceae</taxon>
        <taxon>Alicyclobacillus</taxon>
    </lineage>
</organism>
<protein>
    <recommendedName>
        <fullName evidence="3">Flagellar protein FliT</fullName>
    </recommendedName>
</protein>
<name>A0ABY6ZJ83_9BACL</name>
<keyword evidence="2" id="KW-1185">Reference proteome</keyword>
<proteinExistence type="predicted"/>
<evidence type="ECO:0008006" key="3">
    <source>
        <dbReference type="Google" id="ProtNLM"/>
    </source>
</evidence>
<dbReference type="RefSeq" id="WP_268006520.1">
    <property type="nucleotide sequence ID" value="NZ_CP104067.1"/>
</dbReference>
<reference evidence="1" key="1">
    <citation type="submission" date="2022-08" db="EMBL/GenBank/DDBJ databases">
        <title>Alicyclobacillus fastidiosus DSM 17978, complete genome.</title>
        <authorList>
            <person name="Wang Q."/>
            <person name="Cai R."/>
            <person name="Wang Z."/>
        </authorList>
    </citation>
    <scope>NUCLEOTIDE SEQUENCE</scope>
    <source>
        <strain evidence="1">DSM 17978</strain>
    </source>
</reference>
<dbReference type="EMBL" id="CP104067">
    <property type="protein sequence ID" value="WAH42648.1"/>
    <property type="molecule type" value="Genomic_DNA"/>
</dbReference>
<evidence type="ECO:0000313" key="1">
    <source>
        <dbReference type="EMBL" id="WAH42648.1"/>
    </source>
</evidence>
<accession>A0ABY6ZJ83</accession>
<dbReference type="Proteomes" id="UP001164761">
    <property type="component" value="Chromosome"/>
</dbReference>
<gene>
    <name evidence="1" type="ORF">NZD89_04175</name>
</gene>